<gene>
    <name evidence="4" type="primary">proC</name>
    <name evidence="9" type="ORF">GbCGDNIH9_2307</name>
</gene>
<organism evidence="9 10">
    <name type="scientific">Granulibacter bethesdensis</name>
    <dbReference type="NCBI Taxonomy" id="364410"/>
    <lineage>
        <taxon>Bacteria</taxon>
        <taxon>Pseudomonadati</taxon>
        <taxon>Pseudomonadota</taxon>
        <taxon>Alphaproteobacteria</taxon>
        <taxon>Acetobacterales</taxon>
        <taxon>Acetobacteraceae</taxon>
        <taxon>Granulibacter</taxon>
    </lineage>
</organism>
<dbReference type="NCBIfam" id="TIGR00112">
    <property type="entry name" value="proC"/>
    <property type="match status" value="1"/>
</dbReference>
<comment type="subcellular location">
    <subcellularLocation>
        <location evidence="4">Cytoplasm</location>
    </subcellularLocation>
</comment>
<dbReference type="EMBL" id="CP018191">
    <property type="protein sequence ID" value="APH55634.1"/>
    <property type="molecule type" value="Genomic_DNA"/>
</dbReference>
<feature type="domain" description="Pyrroline-5-carboxylate reductase dimerisation" evidence="8">
    <location>
        <begin position="165"/>
        <end position="270"/>
    </location>
</feature>
<dbReference type="AlphaFoldDB" id="A0AAC9KC27"/>
<dbReference type="GO" id="GO:0005737">
    <property type="term" value="C:cytoplasm"/>
    <property type="evidence" value="ECO:0007669"/>
    <property type="project" value="UniProtKB-SubCell"/>
</dbReference>
<dbReference type="FunFam" id="1.10.3730.10:FF:000001">
    <property type="entry name" value="Pyrroline-5-carboxylate reductase"/>
    <property type="match status" value="1"/>
</dbReference>
<comment type="function">
    <text evidence="4">Catalyzes the reduction of 1-pyrroline-5-carboxylate (PCA) to L-proline.</text>
</comment>
<dbReference type="InterPro" id="IPR029036">
    <property type="entry name" value="P5CR_dimer"/>
</dbReference>
<keyword evidence="4" id="KW-0963">Cytoplasm</keyword>
<keyword evidence="4" id="KW-0641">Proline biosynthesis</keyword>
<evidence type="ECO:0000313" key="9">
    <source>
        <dbReference type="EMBL" id="APH55634.1"/>
    </source>
</evidence>
<proteinExistence type="inferred from homology"/>
<evidence type="ECO:0000256" key="6">
    <source>
        <dbReference type="PIRSR" id="PIRSR000193-1"/>
    </source>
</evidence>
<comment type="catalytic activity">
    <reaction evidence="4">
        <text>L-proline + NAD(+) = (S)-1-pyrroline-5-carboxylate + NADH + 2 H(+)</text>
        <dbReference type="Rhea" id="RHEA:14105"/>
        <dbReference type="ChEBI" id="CHEBI:15378"/>
        <dbReference type="ChEBI" id="CHEBI:17388"/>
        <dbReference type="ChEBI" id="CHEBI:57540"/>
        <dbReference type="ChEBI" id="CHEBI:57945"/>
        <dbReference type="ChEBI" id="CHEBI:60039"/>
        <dbReference type="EC" id="1.5.1.2"/>
    </reaction>
</comment>
<dbReference type="Gene3D" id="3.40.50.720">
    <property type="entry name" value="NAD(P)-binding Rossmann-like Domain"/>
    <property type="match status" value="1"/>
</dbReference>
<evidence type="ECO:0000313" key="10">
    <source>
        <dbReference type="Proteomes" id="UP000182373"/>
    </source>
</evidence>
<comment type="catalytic activity">
    <reaction evidence="4">
        <text>L-proline + NADP(+) = (S)-1-pyrroline-5-carboxylate + NADPH + 2 H(+)</text>
        <dbReference type="Rhea" id="RHEA:14109"/>
        <dbReference type="ChEBI" id="CHEBI:15378"/>
        <dbReference type="ChEBI" id="CHEBI:17388"/>
        <dbReference type="ChEBI" id="CHEBI:57783"/>
        <dbReference type="ChEBI" id="CHEBI:58349"/>
        <dbReference type="ChEBI" id="CHEBI:60039"/>
        <dbReference type="EC" id="1.5.1.2"/>
    </reaction>
</comment>
<dbReference type="PANTHER" id="PTHR11645">
    <property type="entry name" value="PYRROLINE-5-CARBOXYLATE REDUCTASE"/>
    <property type="match status" value="1"/>
</dbReference>
<dbReference type="PANTHER" id="PTHR11645:SF0">
    <property type="entry name" value="PYRROLINE-5-CARBOXYLATE REDUCTASE 3"/>
    <property type="match status" value="1"/>
</dbReference>
<dbReference type="InterPro" id="IPR028939">
    <property type="entry name" value="P5C_Rdtase_cat_N"/>
</dbReference>
<dbReference type="EC" id="1.5.1.2" evidence="4 5"/>
<protein>
    <recommendedName>
        <fullName evidence="4 5">Pyrroline-5-carboxylate reductase</fullName>
        <shortName evidence="4">P5C reductase</shortName>
        <shortName evidence="4">P5CR</shortName>
        <ecNumber evidence="4 5">1.5.1.2</ecNumber>
    </recommendedName>
    <alternativeName>
        <fullName evidence="4">PCA reductase</fullName>
    </alternativeName>
</protein>
<evidence type="ECO:0000256" key="5">
    <source>
        <dbReference type="NCBIfam" id="TIGR00112"/>
    </source>
</evidence>
<comment type="pathway">
    <text evidence="4">Amino-acid biosynthesis; L-proline biosynthesis; L-proline from L-glutamate 5-semialdehyde: step 1/1.</text>
</comment>
<feature type="binding site" evidence="6">
    <location>
        <begin position="73"/>
        <end position="76"/>
    </location>
    <ligand>
        <name>NADP(+)</name>
        <dbReference type="ChEBI" id="CHEBI:58349"/>
    </ligand>
</feature>
<dbReference type="InterPro" id="IPR000304">
    <property type="entry name" value="Pyrroline-COOH_reductase"/>
</dbReference>
<feature type="domain" description="Pyrroline-5-carboxylate reductase catalytic N-terminal" evidence="7">
    <location>
        <begin position="15"/>
        <end position="101"/>
    </location>
</feature>
<evidence type="ECO:0000256" key="2">
    <source>
        <dbReference type="ARBA" id="ARBA00022857"/>
    </source>
</evidence>
<name>A0AAC9KC27_9PROT</name>
<dbReference type="Proteomes" id="UP000182373">
    <property type="component" value="Chromosome"/>
</dbReference>
<dbReference type="GO" id="GO:0055129">
    <property type="term" value="P:L-proline biosynthetic process"/>
    <property type="evidence" value="ECO:0007669"/>
    <property type="project" value="UniProtKB-UniRule"/>
</dbReference>
<dbReference type="Gene3D" id="1.10.3730.10">
    <property type="entry name" value="ProC C-terminal domain-like"/>
    <property type="match status" value="1"/>
</dbReference>
<evidence type="ECO:0000256" key="1">
    <source>
        <dbReference type="ARBA" id="ARBA00005525"/>
    </source>
</evidence>
<keyword evidence="4" id="KW-0028">Amino-acid biosynthesis</keyword>
<dbReference type="InterPro" id="IPR008927">
    <property type="entry name" value="6-PGluconate_DH-like_C_sf"/>
</dbReference>
<reference evidence="10" key="1">
    <citation type="submission" date="2016-11" db="EMBL/GenBank/DDBJ databases">
        <title>Comparative genomic and phenotypic analysis of Granulibacter bethesdensis clinical isolates from patients with chronic granulomatous disease.</title>
        <authorList>
            <person name="Zarember K.A."/>
            <person name="Porcella S.F."/>
            <person name="Chu J."/>
            <person name="Ding L."/>
            <person name="Dahlstrom E."/>
            <person name="Barbian K."/>
            <person name="Martens C."/>
            <person name="Sykora L."/>
            <person name="Kramer S."/>
            <person name="Pettinato A.M."/>
            <person name="Hong H."/>
            <person name="Wald G."/>
            <person name="Berg L.J."/>
            <person name="Rogge L.S."/>
            <person name="Greenberg D.E."/>
            <person name="Falcone E.L."/>
            <person name="Neves J.F."/>
            <person name="Simoes M.J."/>
            <person name="Casal M."/>
            <person name="Rodriguez-Lopez F.C."/>
            <person name="Zelazny A."/>
            <person name="Gallin J.I."/>
            <person name="Holland S.M."/>
        </authorList>
    </citation>
    <scope>NUCLEOTIDE SEQUENCE [LARGE SCALE GENOMIC DNA]</scope>
    <source>
        <strain evidence="10">NIH9.1</strain>
    </source>
</reference>
<dbReference type="SUPFAM" id="SSF51735">
    <property type="entry name" value="NAD(P)-binding Rossmann-fold domains"/>
    <property type="match status" value="1"/>
</dbReference>
<evidence type="ECO:0000259" key="8">
    <source>
        <dbReference type="Pfam" id="PF14748"/>
    </source>
</evidence>
<accession>A0AAC9KC27</accession>
<dbReference type="Pfam" id="PF14748">
    <property type="entry name" value="P5CR_dimer"/>
    <property type="match status" value="1"/>
</dbReference>
<dbReference type="GO" id="GO:0004735">
    <property type="term" value="F:pyrroline-5-carboxylate reductase activity"/>
    <property type="evidence" value="ECO:0007669"/>
    <property type="project" value="UniProtKB-UniRule"/>
</dbReference>
<evidence type="ECO:0000259" key="7">
    <source>
        <dbReference type="Pfam" id="PF03807"/>
    </source>
</evidence>
<dbReference type="Pfam" id="PF03807">
    <property type="entry name" value="F420_oxidored"/>
    <property type="match status" value="1"/>
</dbReference>
<evidence type="ECO:0000256" key="4">
    <source>
        <dbReference type="HAMAP-Rule" id="MF_01925"/>
    </source>
</evidence>
<comment type="similarity">
    <text evidence="1 4">Belongs to the pyrroline-5-carboxylate reductase family.</text>
</comment>
<dbReference type="PIRSF" id="PIRSF000193">
    <property type="entry name" value="Pyrrol-5-carb_rd"/>
    <property type="match status" value="1"/>
</dbReference>
<keyword evidence="3 4" id="KW-0560">Oxidoreductase</keyword>
<sequence length="280" mass="28787">MCGGGMSLPPIPPILLVGCGKMGGAMLRSWQERGLSRSFVVSPSPRALGENVSVVPDATHIPADFRPAAVILAVKPQVAPSILPAYARFAGHAVFLSVMAGLTQAALAGILGEEAAIIRSMPNTPSAIGKGFTMAHAGPHVDGAQCSLCHTLLEAVGTVAWAEQETELLAATAISGGGPAYVFLIAELLERCALEQGLEPALARSMARQTVIGAASLLEREDADAAVLRRAVTSPGGTTEQALKVLMADDALPSAFSRAVKAAIRRAGELSGAPVMEPVR</sequence>
<evidence type="ECO:0000256" key="3">
    <source>
        <dbReference type="ARBA" id="ARBA00023002"/>
    </source>
</evidence>
<dbReference type="InterPro" id="IPR036291">
    <property type="entry name" value="NAD(P)-bd_dom_sf"/>
</dbReference>
<keyword evidence="2 4" id="KW-0521">NADP</keyword>
<dbReference type="HAMAP" id="MF_01925">
    <property type="entry name" value="P5C_reductase"/>
    <property type="match status" value="1"/>
</dbReference>
<dbReference type="SUPFAM" id="SSF48179">
    <property type="entry name" value="6-phosphogluconate dehydrogenase C-terminal domain-like"/>
    <property type="match status" value="1"/>
</dbReference>